<dbReference type="GO" id="GO:0015297">
    <property type="term" value="F:antiporter activity"/>
    <property type="evidence" value="ECO:0007669"/>
    <property type="project" value="InterPro"/>
</dbReference>
<dbReference type="InterPro" id="IPR004706">
    <property type="entry name" value="Arsenical-R_Acr3"/>
</dbReference>
<dbReference type="EMBL" id="ACHG01000110">
    <property type="protein sequence ID" value="EEI65624.1"/>
    <property type="molecule type" value="Genomic_DNA"/>
</dbReference>
<dbReference type="PANTHER" id="PTHR43057:SF1">
    <property type="entry name" value="ARSENICAL-RESISTANCE PROTEIN 3"/>
    <property type="match status" value="1"/>
</dbReference>
<accession>A0A8D9VQK1</accession>
<gene>
    <name evidence="3" type="ORF">HMPREF0534_1057</name>
</gene>
<keyword evidence="2" id="KW-0812">Transmembrane</keyword>
<evidence type="ECO:0008006" key="5">
    <source>
        <dbReference type="Google" id="ProtNLM"/>
    </source>
</evidence>
<dbReference type="GO" id="GO:0015105">
    <property type="term" value="F:arsenite transmembrane transporter activity"/>
    <property type="evidence" value="ECO:0007669"/>
    <property type="project" value="TreeGrafter"/>
</dbReference>
<comment type="caution">
    <text evidence="3">The sequence shown here is derived from an EMBL/GenBank/DDBJ whole genome shotgun (WGS) entry which is preliminary data.</text>
</comment>
<dbReference type="GO" id="GO:0015104">
    <property type="term" value="F:antimonite transmembrane transporter activity"/>
    <property type="evidence" value="ECO:0007669"/>
    <property type="project" value="TreeGrafter"/>
</dbReference>
<dbReference type="GO" id="GO:0005886">
    <property type="term" value="C:plasma membrane"/>
    <property type="evidence" value="ECO:0007669"/>
    <property type="project" value="TreeGrafter"/>
</dbReference>
<proteinExistence type="predicted"/>
<organism evidence="3 4">
    <name type="scientific">Limosilactobacillus reuteri CF48-3A</name>
    <dbReference type="NCBI Taxonomy" id="525341"/>
    <lineage>
        <taxon>Bacteria</taxon>
        <taxon>Bacillati</taxon>
        <taxon>Bacillota</taxon>
        <taxon>Bacilli</taxon>
        <taxon>Lactobacillales</taxon>
        <taxon>Lactobacillaceae</taxon>
        <taxon>Limosilactobacillus</taxon>
    </lineage>
</organism>
<dbReference type="PANTHER" id="PTHR43057">
    <property type="entry name" value="ARSENITE EFFLUX TRANSPORTER"/>
    <property type="match status" value="1"/>
</dbReference>
<keyword evidence="2" id="KW-1133">Transmembrane helix</keyword>
<evidence type="ECO:0000256" key="2">
    <source>
        <dbReference type="SAM" id="Phobius"/>
    </source>
</evidence>
<sequence>MKGINMKTSKNLLFMDRYMTLWVFLAMALGILSGFISPSLPKLINSWSVGTTSIPIAIGLILMLYPPLTKVNYEKMGDVFSDKVDCKI</sequence>
<evidence type="ECO:0000313" key="4">
    <source>
        <dbReference type="Proteomes" id="UP000003419"/>
    </source>
</evidence>
<keyword evidence="2" id="KW-0472">Membrane</keyword>
<evidence type="ECO:0000256" key="1">
    <source>
        <dbReference type="ARBA" id="ARBA00022448"/>
    </source>
</evidence>
<keyword evidence="1" id="KW-0813">Transport</keyword>
<name>A0A8D9VQK1_LIMRT</name>
<feature type="transmembrane region" description="Helical" evidence="2">
    <location>
        <begin position="21"/>
        <end position="40"/>
    </location>
</feature>
<protein>
    <recommendedName>
        <fullName evidence="5">Arsenical-resistance protein</fullName>
    </recommendedName>
</protein>
<feature type="transmembrane region" description="Helical" evidence="2">
    <location>
        <begin position="46"/>
        <end position="65"/>
    </location>
</feature>
<dbReference type="AlphaFoldDB" id="A0A8D9VQK1"/>
<evidence type="ECO:0000313" key="3">
    <source>
        <dbReference type="EMBL" id="EEI65624.1"/>
    </source>
</evidence>
<reference evidence="3 4" key="1">
    <citation type="submission" date="2009-01" db="EMBL/GenBank/DDBJ databases">
        <authorList>
            <person name="Qin X."/>
            <person name="Bachman B."/>
            <person name="Battles P."/>
            <person name="Bell A."/>
            <person name="Bess C."/>
            <person name="Bickham C."/>
            <person name="Chaboub L."/>
            <person name="Chen D."/>
            <person name="Coyle M."/>
            <person name="Deiros D.R."/>
            <person name="Dinh H."/>
            <person name="Forbes L."/>
            <person name="Fowler G."/>
            <person name="Francisco L."/>
            <person name="Fu Q."/>
            <person name="Gubbala S."/>
            <person name="Hale W."/>
            <person name="Han Y."/>
            <person name="Hemphill L."/>
            <person name="Highlander S.K."/>
            <person name="Hirani K."/>
            <person name="Hogues M."/>
            <person name="Jackson L."/>
            <person name="Jakkamsetti A."/>
            <person name="Javaid M."/>
            <person name="Jiang H."/>
            <person name="Korchina V."/>
            <person name="Kovar C."/>
            <person name="Lara F."/>
            <person name="Lee S."/>
            <person name="Mata R."/>
            <person name="Mathew T."/>
            <person name="Moen C."/>
            <person name="Morales K."/>
            <person name="Munidasa M."/>
            <person name="Nazareth L."/>
            <person name="Ngo R."/>
            <person name="Nguyen L."/>
            <person name="Okwuonu G."/>
            <person name="Ongeri F."/>
            <person name="Patil S."/>
            <person name="Petrosino J."/>
            <person name="Pham C."/>
            <person name="Pham P."/>
            <person name="Pu L.-L."/>
            <person name="Puazo M."/>
            <person name="Raj R."/>
            <person name="Reid J."/>
            <person name="Rouhana J."/>
            <person name="Saada N."/>
            <person name="Shang Y."/>
            <person name="Simmons D."/>
            <person name="Thornton R."/>
            <person name="Warren J."/>
            <person name="Weissenberger G."/>
            <person name="Zhang J."/>
            <person name="Zhang L."/>
            <person name="Zhou C."/>
            <person name="Zhu D."/>
            <person name="Muzny D."/>
            <person name="Worley K."/>
            <person name="Gibbs R."/>
        </authorList>
    </citation>
    <scope>NUCLEOTIDE SEQUENCE [LARGE SCALE GENOMIC DNA]</scope>
    <source>
        <strain evidence="3 4">CF48-3A</strain>
    </source>
</reference>
<dbReference type="Proteomes" id="UP000003419">
    <property type="component" value="Unassembled WGS sequence"/>
</dbReference>